<evidence type="ECO:0000313" key="1">
    <source>
        <dbReference type="EMBL" id="KAK1903393.1"/>
    </source>
</evidence>
<proteinExistence type="predicted"/>
<organism evidence="1 2">
    <name type="scientific">Dissostichus eleginoides</name>
    <name type="common">Patagonian toothfish</name>
    <name type="synonym">Dissostichus amissus</name>
    <dbReference type="NCBI Taxonomy" id="100907"/>
    <lineage>
        <taxon>Eukaryota</taxon>
        <taxon>Metazoa</taxon>
        <taxon>Chordata</taxon>
        <taxon>Craniata</taxon>
        <taxon>Vertebrata</taxon>
        <taxon>Euteleostomi</taxon>
        <taxon>Actinopterygii</taxon>
        <taxon>Neopterygii</taxon>
        <taxon>Teleostei</taxon>
        <taxon>Neoteleostei</taxon>
        <taxon>Acanthomorphata</taxon>
        <taxon>Eupercaria</taxon>
        <taxon>Perciformes</taxon>
        <taxon>Notothenioidei</taxon>
        <taxon>Nototheniidae</taxon>
        <taxon>Dissostichus</taxon>
    </lineage>
</organism>
<reference evidence="1" key="1">
    <citation type="submission" date="2023-04" db="EMBL/GenBank/DDBJ databases">
        <title>Chromosome-level genome of Chaenocephalus aceratus.</title>
        <authorList>
            <person name="Park H."/>
        </authorList>
    </citation>
    <scope>NUCLEOTIDE SEQUENCE</scope>
    <source>
        <strain evidence="1">DE</strain>
        <tissue evidence="1">Muscle</tissue>
    </source>
</reference>
<dbReference type="EMBL" id="JASDAP010000005">
    <property type="protein sequence ID" value="KAK1903393.1"/>
    <property type="molecule type" value="Genomic_DNA"/>
</dbReference>
<dbReference type="AlphaFoldDB" id="A0AAD9FES9"/>
<evidence type="ECO:0000313" key="2">
    <source>
        <dbReference type="Proteomes" id="UP001228049"/>
    </source>
</evidence>
<protein>
    <submittedName>
        <fullName evidence="1">Uncharacterized protein</fullName>
    </submittedName>
</protein>
<comment type="caution">
    <text evidence="1">The sequence shown here is derived from an EMBL/GenBank/DDBJ whole genome shotgun (WGS) entry which is preliminary data.</text>
</comment>
<accession>A0AAD9FES9</accession>
<feature type="non-terminal residue" evidence="1">
    <location>
        <position position="1"/>
    </location>
</feature>
<sequence length="64" mass="7165">SSPLPKREWAPSHLLHRRDPDPLRSCTALEVARVAMVTSSRLLCKVTISGELFPRRTGITNVLQ</sequence>
<keyword evidence="2" id="KW-1185">Reference proteome</keyword>
<feature type="non-terminal residue" evidence="1">
    <location>
        <position position="64"/>
    </location>
</feature>
<dbReference type="Proteomes" id="UP001228049">
    <property type="component" value="Unassembled WGS sequence"/>
</dbReference>
<name>A0AAD9FES9_DISEL</name>
<gene>
    <name evidence="1" type="ORF">KUDE01_006350</name>
</gene>